<reference evidence="1" key="1">
    <citation type="journal article" date="2021" name="Sci. Adv.">
        <title>The American lobster genome reveals insights on longevity, neural, and immune adaptations.</title>
        <authorList>
            <person name="Polinski J.M."/>
            <person name="Zimin A.V."/>
            <person name="Clark K.F."/>
            <person name="Kohn A.B."/>
            <person name="Sadowski N."/>
            <person name="Timp W."/>
            <person name="Ptitsyn A."/>
            <person name="Khanna P."/>
            <person name="Romanova D.Y."/>
            <person name="Williams P."/>
            <person name="Greenwood S.J."/>
            <person name="Moroz L.L."/>
            <person name="Walt D.R."/>
            <person name="Bodnar A.G."/>
        </authorList>
    </citation>
    <scope>NUCLEOTIDE SEQUENCE</scope>
    <source>
        <strain evidence="1">GMGI-L3</strain>
    </source>
</reference>
<dbReference type="SUPFAM" id="SSF48726">
    <property type="entry name" value="Immunoglobulin"/>
    <property type="match status" value="1"/>
</dbReference>
<feature type="non-terminal residue" evidence="1">
    <location>
        <position position="138"/>
    </location>
</feature>
<comment type="caution">
    <text evidence="1">The sequence shown here is derived from an EMBL/GenBank/DDBJ whole genome shotgun (WGS) entry which is preliminary data.</text>
</comment>
<accession>A0A8J5K039</accession>
<dbReference type="InterPro" id="IPR036179">
    <property type="entry name" value="Ig-like_dom_sf"/>
</dbReference>
<evidence type="ECO:0008006" key="3">
    <source>
        <dbReference type="Google" id="ProtNLM"/>
    </source>
</evidence>
<gene>
    <name evidence="1" type="ORF">Hamer_G024373</name>
</gene>
<dbReference type="EMBL" id="JAHLQT010023725">
    <property type="protein sequence ID" value="KAG7165761.1"/>
    <property type="molecule type" value="Genomic_DNA"/>
</dbReference>
<sequence length="138" mass="15466">TDIPARGPTITGRRDIYHVGDLLLLNCSSPYSFPPTTLSWHINGHLASRETVVVYPGETDSEGCEASWSGLQMRLHRDHFQEGVLILRCTASILHVYRLSTEVMITDSNYIESSPRESPSTGVMGGTQLAKFFWRKIE</sequence>
<feature type="non-terminal residue" evidence="1">
    <location>
        <position position="1"/>
    </location>
</feature>
<dbReference type="AlphaFoldDB" id="A0A8J5K039"/>
<protein>
    <recommendedName>
        <fullName evidence="3">CD80-like immunoglobulin C2-set domain-containing protein</fullName>
    </recommendedName>
</protein>
<dbReference type="PANTHER" id="PTHR21261:SF15">
    <property type="entry name" value="BEATEN PATH IIIA, ISOFORM D-RELATED"/>
    <property type="match status" value="1"/>
</dbReference>
<name>A0A8J5K039_HOMAM</name>
<dbReference type="Proteomes" id="UP000747542">
    <property type="component" value="Unassembled WGS sequence"/>
</dbReference>
<organism evidence="1 2">
    <name type="scientific">Homarus americanus</name>
    <name type="common">American lobster</name>
    <dbReference type="NCBI Taxonomy" id="6706"/>
    <lineage>
        <taxon>Eukaryota</taxon>
        <taxon>Metazoa</taxon>
        <taxon>Ecdysozoa</taxon>
        <taxon>Arthropoda</taxon>
        <taxon>Crustacea</taxon>
        <taxon>Multicrustacea</taxon>
        <taxon>Malacostraca</taxon>
        <taxon>Eumalacostraca</taxon>
        <taxon>Eucarida</taxon>
        <taxon>Decapoda</taxon>
        <taxon>Pleocyemata</taxon>
        <taxon>Astacidea</taxon>
        <taxon>Nephropoidea</taxon>
        <taxon>Nephropidae</taxon>
        <taxon>Homarus</taxon>
    </lineage>
</organism>
<evidence type="ECO:0000313" key="2">
    <source>
        <dbReference type="Proteomes" id="UP000747542"/>
    </source>
</evidence>
<keyword evidence="2" id="KW-1185">Reference proteome</keyword>
<evidence type="ECO:0000313" key="1">
    <source>
        <dbReference type="EMBL" id="KAG7165761.1"/>
    </source>
</evidence>
<proteinExistence type="predicted"/>
<dbReference type="PANTHER" id="PTHR21261">
    <property type="entry name" value="BEAT PROTEIN"/>
    <property type="match status" value="1"/>
</dbReference>